<evidence type="ECO:0000313" key="2">
    <source>
        <dbReference type="Proteomes" id="UP001303473"/>
    </source>
</evidence>
<sequence length="85" mass="9735">VVNNTPFYVHFYNTEDKKSITVAPKNKNTEPNDHIPSEFCDSWVPYQSSGKYIEVSIGNSGPVRISDDDYKWKFVDFPDGDTREG</sequence>
<organism evidence="1 2">
    <name type="scientific">Diplogelasinospora grovesii</name>
    <dbReference type="NCBI Taxonomy" id="303347"/>
    <lineage>
        <taxon>Eukaryota</taxon>
        <taxon>Fungi</taxon>
        <taxon>Dikarya</taxon>
        <taxon>Ascomycota</taxon>
        <taxon>Pezizomycotina</taxon>
        <taxon>Sordariomycetes</taxon>
        <taxon>Sordariomycetidae</taxon>
        <taxon>Sordariales</taxon>
        <taxon>Diplogelasinosporaceae</taxon>
        <taxon>Diplogelasinospora</taxon>
    </lineage>
</organism>
<feature type="non-terminal residue" evidence="1">
    <location>
        <position position="85"/>
    </location>
</feature>
<accession>A0AAN6RYN7</accession>
<name>A0AAN6RYN7_9PEZI</name>
<feature type="non-terminal residue" evidence="1">
    <location>
        <position position="1"/>
    </location>
</feature>
<proteinExistence type="predicted"/>
<keyword evidence="2" id="KW-1185">Reference proteome</keyword>
<protein>
    <submittedName>
        <fullName evidence="1">Uncharacterized protein</fullName>
    </submittedName>
</protein>
<dbReference type="AlphaFoldDB" id="A0AAN6RYN7"/>
<reference evidence="2" key="1">
    <citation type="journal article" date="2023" name="Mol. Phylogenet. Evol.">
        <title>Genome-scale phylogeny and comparative genomics of the fungal order Sordariales.</title>
        <authorList>
            <person name="Hensen N."/>
            <person name="Bonometti L."/>
            <person name="Westerberg I."/>
            <person name="Brannstrom I.O."/>
            <person name="Guillou S."/>
            <person name="Cros-Aarteil S."/>
            <person name="Calhoun S."/>
            <person name="Haridas S."/>
            <person name="Kuo A."/>
            <person name="Mondo S."/>
            <person name="Pangilinan J."/>
            <person name="Riley R."/>
            <person name="LaButti K."/>
            <person name="Andreopoulos B."/>
            <person name="Lipzen A."/>
            <person name="Chen C."/>
            <person name="Yan M."/>
            <person name="Daum C."/>
            <person name="Ng V."/>
            <person name="Clum A."/>
            <person name="Steindorff A."/>
            <person name="Ohm R.A."/>
            <person name="Martin F."/>
            <person name="Silar P."/>
            <person name="Natvig D.O."/>
            <person name="Lalanne C."/>
            <person name="Gautier V."/>
            <person name="Ament-Velasquez S.L."/>
            <person name="Kruys A."/>
            <person name="Hutchinson M.I."/>
            <person name="Powell A.J."/>
            <person name="Barry K."/>
            <person name="Miller A.N."/>
            <person name="Grigoriev I.V."/>
            <person name="Debuchy R."/>
            <person name="Gladieux P."/>
            <person name="Hiltunen Thoren M."/>
            <person name="Johannesson H."/>
        </authorList>
    </citation>
    <scope>NUCLEOTIDE SEQUENCE [LARGE SCALE GENOMIC DNA]</scope>
    <source>
        <strain evidence="2">CBS 340.73</strain>
    </source>
</reference>
<gene>
    <name evidence="1" type="ORF">QBC46DRAFT_223607</name>
</gene>
<comment type="caution">
    <text evidence="1">The sequence shown here is derived from an EMBL/GenBank/DDBJ whole genome shotgun (WGS) entry which is preliminary data.</text>
</comment>
<dbReference type="Proteomes" id="UP001303473">
    <property type="component" value="Unassembled WGS sequence"/>
</dbReference>
<evidence type="ECO:0000313" key="1">
    <source>
        <dbReference type="EMBL" id="KAK3934070.1"/>
    </source>
</evidence>
<dbReference type="EMBL" id="MU854031">
    <property type="protein sequence ID" value="KAK3934070.1"/>
    <property type="molecule type" value="Genomic_DNA"/>
</dbReference>